<dbReference type="Gene3D" id="3.40.50.300">
    <property type="entry name" value="P-loop containing nucleotide triphosphate hydrolases"/>
    <property type="match status" value="1"/>
</dbReference>
<dbReference type="EMBL" id="FQUC01000004">
    <property type="protein sequence ID" value="SHF15501.1"/>
    <property type="molecule type" value="Genomic_DNA"/>
</dbReference>
<evidence type="ECO:0000313" key="1">
    <source>
        <dbReference type="EMBL" id="SHF15501.1"/>
    </source>
</evidence>
<reference evidence="2" key="1">
    <citation type="submission" date="2016-11" db="EMBL/GenBank/DDBJ databases">
        <authorList>
            <person name="Varghese N."/>
            <person name="Submissions S."/>
        </authorList>
    </citation>
    <scope>NUCLEOTIDE SEQUENCE [LARGE SCALE GENOMIC DNA]</scope>
    <source>
        <strain evidence="2">DSM 27370</strain>
    </source>
</reference>
<dbReference type="Proteomes" id="UP000184480">
    <property type="component" value="Unassembled WGS sequence"/>
</dbReference>
<proteinExistence type="predicted"/>
<name>A0A1M4ZBV9_9BACT</name>
<keyword evidence="2" id="KW-1185">Reference proteome</keyword>
<dbReference type="AlphaFoldDB" id="A0A1M4ZBV9"/>
<dbReference type="InterPro" id="IPR027417">
    <property type="entry name" value="P-loop_NTPase"/>
</dbReference>
<protein>
    <submittedName>
        <fullName evidence="1">AAA domain-containing protein</fullName>
    </submittedName>
</protein>
<dbReference type="STRING" id="1346286.SAMN05444362_10443"/>
<evidence type="ECO:0000313" key="2">
    <source>
        <dbReference type="Proteomes" id="UP000184480"/>
    </source>
</evidence>
<sequence length="343" mass="38371">MQLDYSDIARICGQAPEVDAGEVGVPQSDLVAECQIDLSKEIAEPLPLLSIGEGVLFSEGNISTIGGAAKSCKTFLVCLLAARMLDHNMQARVLVVDTEMARHSTLKTARRIHRLAGWDPRLNNNRLKVFSLREYSAAERTAIFTQIVEKWQPSLVFLDGVRDLVRDFNSADESSETVNLLMRLTTLHNCHICSVLHENKVGGQLRGHLGTEIVNKSETVLGISRTGGVSTVRPLFTRNRPFDEFHFLINDKGLPEMCGKNDVKTKTDSVLYEHFERIFSTINSLSYADLRNRLMKCQSISARTAERKIKEAIGQQLIDKNSNGEYCLYPSDETIQYQLPLSV</sequence>
<dbReference type="RefSeq" id="WP_062181438.1">
    <property type="nucleotide sequence ID" value="NZ_BBXL01000013.1"/>
</dbReference>
<accession>A0A1M4ZBV9</accession>
<organism evidence="1 2">
    <name type="scientific">Dysgonomonas macrotermitis</name>
    <dbReference type="NCBI Taxonomy" id="1346286"/>
    <lineage>
        <taxon>Bacteria</taxon>
        <taxon>Pseudomonadati</taxon>
        <taxon>Bacteroidota</taxon>
        <taxon>Bacteroidia</taxon>
        <taxon>Bacteroidales</taxon>
        <taxon>Dysgonomonadaceae</taxon>
        <taxon>Dysgonomonas</taxon>
    </lineage>
</organism>
<gene>
    <name evidence="1" type="ORF">SAMN05444362_10443</name>
</gene>
<dbReference type="Pfam" id="PF13481">
    <property type="entry name" value="AAA_25"/>
    <property type="match status" value="1"/>
</dbReference>
<dbReference type="SUPFAM" id="SSF52540">
    <property type="entry name" value="P-loop containing nucleoside triphosphate hydrolases"/>
    <property type="match status" value="1"/>
</dbReference>
<dbReference type="OrthoDB" id="795326at2"/>